<sequence length="269" mass="29173">MTSADRLKGKTVIITGASSGIGRSTAMEFARTSPKDLRLILIARRIDKLNELAVHITKQHGPGVKVLPIQLDSSKPEDVRGFVTSLTQDWQHIDVLVNNAGLAKGIARSPDILEDDIRAMLDTNLTGLINMTQAVLKVFLQRGKSGAGDIVNIGSIAGREPYPGGSVYCASKAAVRSYTDALRKELISTRIRVIEIDPGQVETVEFSTVRFGGDKSKADMVYEGCEPLTPQDIAEVVVFTVNRRENVVVADTLIMPNHQAAATVLHKET</sequence>
<dbReference type="InterPro" id="IPR002347">
    <property type="entry name" value="SDR_fam"/>
</dbReference>
<dbReference type="PRINTS" id="PR00080">
    <property type="entry name" value="SDRFAMILY"/>
</dbReference>
<name>A0A1L7WUY7_9HELO</name>
<dbReference type="PANTHER" id="PTHR42901:SF1">
    <property type="entry name" value="ALCOHOL DEHYDROGENASE"/>
    <property type="match status" value="1"/>
</dbReference>
<keyword evidence="2" id="KW-0521">NADP</keyword>
<organism evidence="5 6">
    <name type="scientific">Phialocephala subalpina</name>
    <dbReference type="NCBI Taxonomy" id="576137"/>
    <lineage>
        <taxon>Eukaryota</taxon>
        <taxon>Fungi</taxon>
        <taxon>Dikarya</taxon>
        <taxon>Ascomycota</taxon>
        <taxon>Pezizomycotina</taxon>
        <taxon>Leotiomycetes</taxon>
        <taxon>Helotiales</taxon>
        <taxon>Mollisiaceae</taxon>
        <taxon>Phialocephala</taxon>
        <taxon>Phialocephala fortinii species complex</taxon>
    </lineage>
</organism>
<dbReference type="Proteomes" id="UP000184330">
    <property type="component" value="Unassembled WGS sequence"/>
</dbReference>
<evidence type="ECO:0000256" key="1">
    <source>
        <dbReference type="ARBA" id="ARBA00006484"/>
    </source>
</evidence>
<accession>A0A1L7WUY7</accession>
<dbReference type="PROSITE" id="PS00061">
    <property type="entry name" value="ADH_SHORT"/>
    <property type="match status" value="1"/>
</dbReference>
<keyword evidence="3" id="KW-0560">Oxidoreductase</keyword>
<dbReference type="SUPFAM" id="SSF51735">
    <property type="entry name" value="NAD(P)-binding Rossmann-fold domains"/>
    <property type="match status" value="1"/>
</dbReference>
<dbReference type="PANTHER" id="PTHR42901">
    <property type="entry name" value="ALCOHOL DEHYDROGENASE"/>
    <property type="match status" value="1"/>
</dbReference>
<dbReference type="FunFam" id="3.40.50.720:FF:000047">
    <property type="entry name" value="NADP-dependent L-serine/L-allo-threonine dehydrogenase"/>
    <property type="match status" value="1"/>
</dbReference>
<gene>
    <name evidence="5" type="ORF">PAC_06422</name>
</gene>
<dbReference type="Pfam" id="PF00106">
    <property type="entry name" value="adh_short"/>
    <property type="match status" value="1"/>
</dbReference>
<protein>
    <submittedName>
        <fullName evidence="5">Related to ketoreductases</fullName>
    </submittedName>
</protein>
<dbReference type="GO" id="GO:0016616">
    <property type="term" value="F:oxidoreductase activity, acting on the CH-OH group of donors, NAD or NADP as acceptor"/>
    <property type="evidence" value="ECO:0007669"/>
    <property type="project" value="UniProtKB-ARBA"/>
</dbReference>
<evidence type="ECO:0000256" key="3">
    <source>
        <dbReference type="ARBA" id="ARBA00023002"/>
    </source>
</evidence>
<dbReference type="InterPro" id="IPR036291">
    <property type="entry name" value="NAD(P)-bd_dom_sf"/>
</dbReference>
<dbReference type="EMBL" id="FJOG01000008">
    <property type="protein sequence ID" value="CZR56533.1"/>
    <property type="molecule type" value="Genomic_DNA"/>
</dbReference>
<dbReference type="OrthoDB" id="6251714at2759"/>
<comment type="similarity">
    <text evidence="1 4">Belongs to the short-chain dehydrogenases/reductases (SDR) family.</text>
</comment>
<dbReference type="STRING" id="576137.A0A1L7WUY7"/>
<dbReference type="InterPro" id="IPR020904">
    <property type="entry name" value="Sc_DH/Rdtase_CS"/>
</dbReference>
<reference evidence="5 6" key="1">
    <citation type="submission" date="2016-03" db="EMBL/GenBank/DDBJ databases">
        <authorList>
            <person name="Ploux O."/>
        </authorList>
    </citation>
    <scope>NUCLEOTIDE SEQUENCE [LARGE SCALE GENOMIC DNA]</scope>
    <source>
        <strain evidence="5 6">UAMH 11012</strain>
    </source>
</reference>
<keyword evidence="6" id="KW-1185">Reference proteome</keyword>
<evidence type="ECO:0000256" key="4">
    <source>
        <dbReference type="RuleBase" id="RU000363"/>
    </source>
</evidence>
<dbReference type="AlphaFoldDB" id="A0A1L7WUY7"/>
<dbReference type="PRINTS" id="PR00081">
    <property type="entry name" value="GDHRDH"/>
</dbReference>
<dbReference type="Gene3D" id="3.40.50.720">
    <property type="entry name" value="NAD(P)-binding Rossmann-like Domain"/>
    <property type="match status" value="1"/>
</dbReference>
<evidence type="ECO:0000256" key="2">
    <source>
        <dbReference type="ARBA" id="ARBA00022857"/>
    </source>
</evidence>
<evidence type="ECO:0000313" key="6">
    <source>
        <dbReference type="Proteomes" id="UP000184330"/>
    </source>
</evidence>
<evidence type="ECO:0000313" key="5">
    <source>
        <dbReference type="EMBL" id="CZR56533.1"/>
    </source>
</evidence>
<proteinExistence type="inferred from homology"/>